<feature type="transmembrane region" description="Helical" evidence="8">
    <location>
        <begin position="136"/>
        <end position="155"/>
    </location>
</feature>
<evidence type="ECO:0000256" key="4">
    <source>
        <dbReference type="ARBA" id="ARBA00022989"/>
    </source>
</evidence>
<feature type="transmembrane region" description="Helical" evidence="8">
    <location>
        <begin position="794"/>
        <end position="820"/>
    </location>
</feature>
<dbReference type="PANTHER" id="PTHR45638:SF11">
    <property type="entry name" value="CYCLIC NUCLEOTIDE-GATED CATION CHANNEL SUBUNIT A"/>
    <property type="match status" value="1"/>
</dbReference>
<keyword evidence="11" id="KW-1185">Reference proteome</keyword>
<dbReference type="EMBL" id="OU963903">
    <property type="protein sequence ID" value="CAH2980383.1"/>
    <property type="molecule type" value="Genomic_DNA"/>
</dbReference>
<feature type="transmembrane region" description="Helical" evidence="8">
    <location>
        <begin position="1071"/>
        <end position="1087"/>
    </location>
</feature>
<sequence length="2009" mass="232991">MSVMTHMTHKTMRTPQNLRGRFFWESRMKKITLPIMLTPWNMCFQSIVLLSVIYNFVVQLLLGYYLSGKQLGLEISVMVTELFFVCDVLVHLLHFFWPLVRLNLRVYRRNSFFLLYDVISIIPLTLIFKLKGYTQMVLVGRWFVICRIYRLFSFFKQINENVRHFRMQIYIAEHMLCTVLFMHASTCLWYGLHKDKALLQPWYNIGYPPHVNSRNITFDTYLSCFYYSACRIFNVIFGDLFPMRSAEKLLTAFIMFIGYIFTRYVFIGYLAWELALKNRRRSTFVDRYHHMIRYLKFHKAPAWLIEQAAKYKLQLWEMKDGVLTSNELKKLPLPLQMELIFDINVGDFHNTLLFKNADESFLRQISLLMRHEIFLAGQHVWSQGVVKNGMICVKRGVIEMLSDEDDESPMIAFKTGTVLGELALFYSIPAKVTVKAATYIELQVLRRTDFMRVIAEHPVMLQHIREKIYNRLHSTRKRQEAITQYDKGDSRLIRTRYRPMKVLKDNLAEVEEEDPTFVDDSHMYYKDENNVRQPKFTSEYLELYQLSNNVTTIEAPRICLRASFPWILEPNTTFTHMFEIGHFATVIYLCIMSPHYAIQNEQSEIEIIFTTVVTAGMLLNIYIQLTTAIVDKNVKKVTVKEIAEVKMATLGFYLDILSLFPAHIFTDTLDPNGESMSAQIVKLFPILQVWHIWDYFNKWMKNFDCNIKLLTLIKYCILLIIFCYWSGCFLYLFACPRKLCFENSWMARLIYWETKMFMTTDAKHDKPLASSFTFGTSTFTGSGTSDIAPGSDDLLIVLLIFILGSYLSYIYTAQICSLYLQEMQRKLKFKESMRELFYFLTVNHVSEKIKARVKKFFCVQWYYNKDVSTREIFEDMSSNIQQEVLSIEMVETLLFCPIFQDCSRDFLQTVAANSRTIVLPDNEIVQHGGDIGRDMYIVQKGHCNLLDHQGKVIHTIRPGNNFGVMEMLFGLPKVYTVLTTTNCILLHVEYSTLVQCWGTFPDISHPIMTVLEDTELRRQLKQYEEAKPLTGRMDTKINRIAQEIKESFVVLSGWNRVQYVNTFDRLGVMKYLRYVFLPGSITPHGMFLKFWCALRFVLAVYYILTIPYNFATRQYKYSFMYTWPDILLYIDVVVMAYVAYYNEKSLLVTHPLLTTSRYLKSTFILDIISIFPLEQVLRIVNENTNMDLYRMNRMLLVTRIMGAFNYWESDILNVNPIVVLIKFLPIAVTVVNFATAIIFTQSCTPFLERRNNTVMARCMRVLVISASKFDDKYAAAEYTNTFFWVFEIFIGCGCTPAALSNNVMLRTCLTVTGYLYFAFVFGYVASSRSTQAHALLEHSKICRGLNTALMEDTLVFMYEKALREVPIFGRVERSFIRVFTQHVREMYFLKGDIVIQCHDVQPYIYIIYRGKVDVLSSYNEMITCMGPGGMFGNFSGQPIACSSVAIYSSRSLDLLVISSQTFFNLIKYYPKIQEPLNKALQISKDYIMPITMNVTNDSSSEESEVDAVSLESGLDSRSESSRSFGQVVATSSISDVSQTARSGASVLTNYSYTSITNLLRPGSWLFQGFGYMTCLFVTMNYVVLLYELTTLNDCNIIFWLEAMFDIFFYFKLCLTIHQGYVTKHGELVIDAHKCRKRYVRHKTWLWTDILANLPLELFGFCFSNPLRAMHYLRANKLLRLKYLIDFCRKTAGELTNNLTTLQVVITVIVVVLLIHTFACVWLLTLTGIAPVSNIRTLKLHLIDDDASHRLWDYITSIYIVIAELTMTGSDEYVIDTVVCMSIMVVCLICGKMLATTVVATSIQVAYSTKYALTTYEMATAELIDMLKNQGLSSYQLKKFWKYVRQLWMTERGRQLPELLRQTPYVRRCDLMSAMFGHYLRNCYLFADMEQAFLRQLACALDYTVFFPGNYIVVAGDCDARMFWVASGIVSVVSVRPDLTETTHETLTVGNVFGILQGMNRGIAHCFSYRAESKVAILTLSLDSISNILPFFPSAQATILEKADVLFAQL</sequence>
<gene>
    <name evidence="10" type="ORF">CHILSU_LOCUS1069</name>
</gene>
<feature type="transmembrane region" description="Helical" evidence="8">
    <location>
        <begin position="1564"/>
        <end position="1584"/>
    </location>
</feature>
<evidence type="ECO:0000313" key="11">
    <source>
        <dbReference type="Proteomes" id="UP001153292"/>
    </source>
</evidence>
<dbReference type="PANTHER" id="PTHR45638">
    <property type="entry name" value="CYCLIC NUCLEOTIDE-GATED CATION CHANNEL SUBUNIT A"/>
    <property type="match status" value="1"/>
</dbReference>
<dbReference type="Proteomes" id="UP001153292">
    <property type="component" value="Chromosome 10"/>
</dbReference>
<dbReference type="Pfam" id="PF00520">
    <property type="entry name" value="Ion_trans"/>
    <property type="match status" value="1"/>
</dbReference>
<name>A0ABN8L0Y5_CHISP</name>
<dbReference type="InterPro" id="IPR050866">
    <property type="entry name" value="CNG_cation_channel"/>
</dbReference>
<evidence type="ECO:0000256" key="2">
    <source>
        <dbReference type="ARBA" id="ARBA00022448"/>
    </source>
</evidence>
<keyword evidence="6 8" id="KW-0472">Membrane</keyword>
<evidence type="ECO:0000313" key="10">
    <source>
        <dbReference type="EMBL" id="CAH2980383.1"/>
    </source>
</evidence>
<dbReference type="Pfam" id="PF00027">
    <property type="entry name" value="cNMP_binding"/>
    <property type="match status" value="2"/>
</dbReference>
<keyword evidence="7" id="KW-1071">Ligand-gated ion channel</keyword>
<proteinExistence type="predicted"/>
<feature type="domain" description="Cyclic nucleotide-binding" evidence="9">
    <location>
        <begin position="898"/>
        <end position="993"/>
    </location>
</feature>
<dbReference type="SUPFAM" id="SSF51206">
    <property type="entry name" value="cAMP-binding domain-like"/>
    <property type="match status" value="4"/>
</dbReference>
<evidence type="ECO:0000256" key="8">
    <source>
        <dbReference type="SAM" id="Phobius"/>
    </source>
</evidence>
<evidence type="ECO:0000256" key="6">
    <source>
        <dbReference type="ARBA" id="ARBA00023136"/>
    </source>
</evidence>
<feature type="transmembrane region" description="Helical" evidence="8">
    <location>
        <begin position="112"/>
        <end position="130"/>
    </location>
</feature>
<accession>A0ABN8L0Y5</accession>
<keyword evidence="4 8" id="KW-1133">Transmembrane helix</keyword>
<dbReference type="Gene3D" id="2.60.120.10">
    <property type="entry name" value="Jelly Rolls"/>
    <property type="match status" value="4"/>
</dbReference>
<feature type="transmembrane region" description="Helical" evidence="8">
    <location>
        <begin position="1596"/>
        <end position="1614"/>
    </location>
</feature>
<organism evidence="10 11">
    <name type="scientific">Chilo suppressalis</name>
    <name type="common">Asiatic rice borer moth</name>
    <dbReference type="NCBI Taxonomy" id="168631"/>
    <lineage>
        <taxon>Eukaryota</taxon>
        <taxon>Metazoa</taxon>
        <taxon>Ecdysozoa</taxon>
        <taxon>Arthropoda</taxon>
        <taxon>Hexapoda</taxon>
        <taxon>Insecta</taxon>
        <taxon>Pterygota</taxon>
        <taxon>Neoptera</taxon>
        <taxon>Endopterygota</taxon>
        <taxon>Lepidoptera</taxon>
        <taxon>Glossata</taxon>
        <taxon>Ditrysia</taxon>
        <taxon>Pyraloidea</taxon>
        <taxon>Crambidae</taxon>
        <taxon>Crambinae</taxon>
        <taxon>Chilo</taxon>
    </lineage>
</organism>
<dbReference type="SUPFAM" id="SSF81324">
    <property type="entry name" value="Voltage-gated potassium channels"/>
    <property type="match status" value="4"/>
</dbReference>
<reference evidence="10" key="1">
    <citation type="submission" date="2021-12" db="EMBL/GenBank/DDBJ databases">
        <authorList>
            <person name="King R."/>
        </authorList>
    </citation>
    <scope>NUCLEOTIDE SEQUENCE</scope>
</reference>
<evidence type="ECO:0000256" key="7">
    <source>
        <dbReference type="ARBA" id="ARBA00023286"/>
    </source>
</evidence>
<dbReference type="SMART" id="SM00100">
    <property type="entry name" value="cNMP"/>
    <property type="match status" value="4"/>
</dbReference>
<feature type="transmembrane region" description="Helical" evidence="8">
    <location>
        <begin position="1304"/>
        <end position="1325"/>
    </location>
</feature>
<protein>
    <recommendedName>
        <fullName evidence="9">Cyclic nucleotide-binding domain-containing protein</fullName>
    </recommendedName>
</protein>
<dbReference type="Gene3D" id="1.10.287.70">
    <property type="match status" value="3"/>
</dbReference>
<keyword evidence="2" id="KW-0813">Transport</keyword>
<comment type="subcellular location">
    <subcellularLocation>
        <location evidence="1">Membrane</location>
        <topology evidence="1">Multi-pass membrane protein</topology>
    </subcellularLocation>
</comment>
<keyword evidence="7" id="KW-0407">Ion channel</keyword>
<evidence type="ECO:0000259" key="9">
    <source>
        <dbReference type="PROSITE" id="PS50042"/>
    </source>
</evidence>
<feature type="transmembrane region" description="Helical" evidence="8">
    <location>
        <begin position="580"/>
        <end position="599"/>
    </location>
</feature>
<feature type="transmembrane region" description="Helical" evidence="8">
    <location>
        <begin position="1703"/>
        <end position="1729"/>
    </location>
</feature>
<feature type="domain" description="Cyclic nucleotide-binding" evidence="9">
    <location>
        <begin position="1367"/>
        <end position="1466"/>
    </location>
</feature>
<dbReference type="CDD" id="cd00038">
    <property type="entry name" value="CAP_ED"/>
    <property type="match status" value="4"/>
</dbReference>
<keyword evidence="3 8" id="KW-0812">Transmembrane</keyword>
<feature type="transmembrane region" description="Helical" evidence="8">
    <location>
        <begin position="713"/>
        <end position="734"/>
    </location>
</feature>
<dbReference type="InterPro" id="IPR018490">
    <property type="entry name" value="cNMP-bd_dom_sf"/>
</dbReference>
<keyword evidence="5" id="KW-0406">Ion transport</keyword>
<feature type="transmembrane region" description="Helical" evidence="8">
    <location>
        <begin position="249"/>
        <end position="272"/>
    </location>
</feature>
<feature type="transmembrane region" description="Helical" evidence="8">
    <location>
        <begin position="1281"/>
        <end position="1298"/>
    </location>
</feature>
<feature type="domain" description="Cyclic nucleotide-binding" evidence="9">
    <location>
        <begin position="353"/>
        <end position="471"/>
    </location>
</feature>
<evidence type="ECO:0000256" key="3">
    <source>
        <dbReference type="ARBA" id="ARBA00022692"/>
    </source>
</evidence>
<dbReference type="InterPro" id="IPR014710">
    <property type="entry name" value="RmlC-like_jellyroll"/>
</dbReference>
<dbReference type="Gene3D" id="1.10.287.630">
    <property type="entry name" value="Helix hairpin bin"/>
    <property type="match status" value="1"/>
</dbReference>
<feature type="transmembrane region" description="Helical" evidence="8">
    <location>
        <begin position="1219"/>
        <end position="1240"/>
    </location>
</feature>
<evidence type="ECO:0000256" key="1">
    <source>
        <dbReference type="ARBA" id="ARBA00004141"/>
    </source>
</evidence>
<dbReference type="PROSITE" id="PS50042">
    <property type="entry name" value="CNMP_BINDING_3"/>
    <property type="match status" value="4"/>
</dbReference>
<dbReference type="InterPro" id="IPR005821">
    <property type="entry name" value="Ion_trans_dom"/>
</dbReference>
<feature type="domain" description="Cyclic nucleotide-binding" evidence="9">
    <location>
        <begin position="1884"/>
        <end position="1988"/>
    </location>
</feature>
<feature type="transmembrane region" description="Helical" evidence="8">
    <location>
        <begin position="605"/>
        <end position="625"/>
    </location>
</feature>
<dbReference type="InterPro" id="IPR000595">
    <property type="entry name" value="cNMP-bd_dom"/>
</dbReference>
<feature type="transmembrane region" description="Helical" evidence="8">
    <location>
        <begin position="37"/>
        <end position="62"/>
    </location>
</feature>
<feature type="transmembrane region" description="Helical" evidence="8">
    <location>
        <begin position="1123"/>
        <end position="1141"/>
    </location>
</feature>
<feature type="transmembrane region" description="Helical" evidence="8">
    <location>
        <begin position="167"/>
        <end position="192"/>
    </location>
</feature>
<feature type="transmembrane region" description="Helical" evidence="8">
    <location>
        <begin position="82"/>
        <end position="100"/>
    </location>
</feature>
<evidence type="ECO:0000256" key="5">
    <source>
        <dbReference type="ARBA" id="ARBA00023065"/>
    </source>
</evidence>
<feature type="transmembrane region" description="Helical" evidence="8">
    <location>
        <begin position="1093"/>
        <end position="1111"/>
    </location>
</feature>